<dbReference type="PANTHER" id="PTHR47530">
    <property type="entry name" value="E3 UBIQUITIN LIGASE BIG BROTHER-RELATED"/>
    <property type="match status" value="1"/>
</dbReference>
<dbReference type="PANTHER" id="PTHR47530:SF4">
    <property type="entry name" value="E3 UBIQUITIN LIGASE BIG BROTHER-RELATED"/>
    <property type="match status" value="1"/>
</dbReference>
<evidence type="ECO:0000313" key="4">
    <source>
        <dbReference type="EMBL" id="CAH9138364.1"/>
    </source>
</evidence>
<keyword evidence="1" id="KW-0862">Zinc</keyword>
<dbReference type="Gene3D" id="3.30.40.10">
    <property type="entry name" value="Zinc/RING finger domain, C3HC4 (zinc finger)"/>
    <property type="match status" value="1"/>
</dbReference>
<evidence type="ECO:0000313" key="5">
    <source>
        <dbReference type="Proteomes" id="UP001152523"/>
    </source>
</evidence>
<feature type="compositionally biased region" description="Polar residues" evidence="2">
    <location>
        <begin position="19"/>
        <end position="39"/>
    </location>
</feature>
<reference evidence="4" key="1">
    <citation type="submission" date="2022-07" db="EMBL/GenBank/DDBJ databases">
        <authorList>
            <person name="Macas J."/>
            <person name="Novak P."/>
            <person name="Neumann P."/>
        </authorList>
    </citation>
    <scope>NUCLEOTIDE SEQUENCE</scope>
</reference>
<dbReference type="FunFam" id="3.30.40.10:FF:000417">
    <property type="entry name" value="E3 ubiquitin ligase BIG BROTHER-related"/>
    <property type="match status" value="1"/>
</dbReference>
<protein>
    <recommendedName>
        <fullName evidence="3">RING-type domain-containing protein</fullName>
    </recommendedName>
</protein>
<dbReference type="SUPFAM" id="SSF57850">
    <property type="entry name" value="RING/U-box"/>
    <property type="match status" value="1"/>
</dbReference>
<comment type="caution">
    <text evidence="4">The sequence shown here is derived from an EMBL/GenBank/DDBJ whole genome shotgun (WGS) entry which is preliminary data.</text>
</comment>
<dbReference type="EMBL" id="CAMAPF010001009">
    <property type="protein sequence ID" value="CAH9138364.1"/>
    <property type="molecule type" value="Genomic_DNA"/>
</dbReference>
<evidence type="ECO:0000256" key="1">
    <source>
        <dbReference type="PROSITE-ProRule" id="PRU00175"/>
    </source>
</evidence>
<dbReference type="AlphaFoldDB" id="A0AAV0FRW7"/>
<keyword evidence="1" id="KW-0863">Zinc-finger</keyword>
<feature type="compositionally biased region" description="Low complexity" evidence="2">
    <location>
        <begin position="1"/>
        <end position="14"/>
    </location>
</feature>
<evidence type="ECO:0000259" key="3">
    <source>
        <dbReference type="PROSITE" id="PS50089"/>
    </source>
</evidence>
<feature type="domain" description="RING-type" evidence="3">
    <location>
        <begin position="268"/>
        <end position="309"/>
    </location>
</feature>
<dbReference type="InterPro" id="IPR043312">
    <property type="entry name" value="AtBBR-like"/>
</dbReference>
<evidence type="ECO:0000256" key="2">
    <source>
        <dbReference type="SAM" id="MobiDB-lite"/>
    </source>
</evidence>
<dbReference type="Proteomes" id="UP001152523">
    <property type="component" value="Unassembled WGS sequence"/>
</dbReference>
<dbReference type="InterPro" id="IPR013083">
    <property type="entry name" value="Znf_RING/FYVE/PHD"/>
</dbReference>
<proteinExistence type="predicted"/>
<keyword evidence="5" id="KW-1185">Reference proteome</keyword>
<keyword evidence="1" id="KW-0479">Metal-binding</keyword>
<organism evidence="4 5">
    <name type="scientific">Cuscuta epithymum</name>
    <dbReference type="NCBI Taxonomy" id="186058"/>
    <lineage>
        <taxon>Eukaryota</taxon>
        <taxon>Viridiplantae</taxon>
        <taxon>Streptophyta</taxon>
        <taxon>Embryophyta</taxon>
        <taxon>Tracheophyta</taxon>
        <taxon>Spermatophyta</taxon>
        <taxon>Magnoliopsida</taxon>
        <taxon>eudicotyledons</taxon>
        <taxon>Gunneridae</taxon>
        <taxon>Pentapetalae</taxon>
        <taxon>asterids</taxon>
        <taxon>lamiids</taxon>
        <taxon>Solanales</taxon>
        <taxon>Convolvulaceae</taxon>
        <taxon>Cuscuteae</taxon>
        <taxon>Cuscuta</taxon>
        <taxon>Cuscuta subgen. Cuscuta</taxon>
    </lineage>
</organism>
<dbReference type="SMART" id="SM00184">
    <property type="entry name" value="RING"/>
    <property type="match status" value="1"/>
</dbReference>
<dbReference type="Pfam" id="PF13639">
    <property type="entry name" value="zf-RING_2"/>
    <property type="match status" value="1"/>
</dbReference>
<sequence length="318" mass="35165">MEKAETNNVNNNGEEVAESTTAADHSERPNNTTCNNNSVMPAPVLDENGRGEFGTDVNQGGQGPPQPSWRTPFTDLSQIDADLALARTLQEQERAYMILTMHGNGSDYVSEEEYVHDYRHDSSGDPSEVDDSHVDLDDEDAFDFHARDEASDDENQGIELDPAAFPSDEAYARALQEVEEREMTARLLALAGLNEVYVGRALSEEDHGQNSQDAWEEVDPDELSYEELIALGEVVGTETRGLSPHTIASLPSMNYKAEITKDGFNDTCVICRLDYENDETLTVLSCKHSYHPECIKNWLRINKVCPVCSAEVPSSGNS</sequence>
<feature type="region of interest" description="Disordered" evidence="2">
    <location>
        <begin position="1"/>
        <end position="67"/>
    </location>
</feature>
<name>A0AAV0FRW7_9ASTE</name>
<gene>
    <name evidence="4" type="ORF">CEPIT_LOCUS36743</name>
</gene>
<dbReference type="GO" id="GO:0008270">
    <property type="term" value="F:zinc ion binding"/>
    <property type="evidence" value="ECO:0007669"/>
    <property type="project" value="UniProtKB-KW"/>
</dbReference>
<dbReference type="PROSITE" id="PS50089">
    <property type="entry name" value="ZF_RING_2"/>
    <property type="match status" value="1"/>
</dbReference>
<accession>A0AAV0FRW7</accession>
<dbReference type="InterPro" id="IPR001841">
    <property type="entry name" value="Znf_RING"/>
</dbReference>